<proteinExistence type="predicted"/>
<dbReference type="InterPro" id="IPR002645">
    <property type="entry name" value="STAS_dom"/>
</dbReference>
<dbReference type="RefSeq" id="WP_229925074.1">
    <property type="nucleotide sequence ID" value="NZ_BNCD01000025.1"/>
</dbReference>
<dbReference type="Gene3D" id="3.30.750.24">
    <property type="entry name" value="STAS domain"/>
    <property type="match status" value="1"/>
</dbReference>
<accession>A0A919L7U7</accession>
<evidence type="ECO:0000313" key="3">
    <source>
        <dbReference type="EMBL" id="GHH87103.1"/>
    </source>
</evidence>
<keyword evidence="4" id="KW-1185">Reference proteome</keyword>
<sequence>MSLDEAVLPRPASSADGGGEPPYDRIDGRVSGAVAVVQYEHDGAWVVVAYGSYDMDTIAPLEGALLTAARERPKVVLDASGVTFADSTFLNLLIRVHTATTLRVAAPRAQLRRLFEITGTDSVLGVRATVEDAVVS</sequence>
<reference evidence="3" key="1">
    <citation type="journal article" date="2014" name="Int. J. Syst. Evol. Microbiol.">
        <title>Complete genome sequence of Corynebacterium casei LMG S-19264T (=DSM 44701T), isolated from a smear-ripened cheese.</title>
        <authorList>
            <consortium name="US DOE Joint Genome Institute (JGI-PGF)"/>
            <person name="Walter F."/>
            <person name="Albersmeier A."/>
            <person name="Kalinowski J."/>
            <person name="Ruckert C."/>
        </authorList>
    </citation>
    <scope>NUCLEOTIDE SEQUENCE</scope>
    <source>
        <strain evidence="3">JCM 5069</strain>
    </source>
</reference>
<dbReference type="Proteomes" id="UP000603708">
    <property type="component" value="Unassembled WGS sequence"/>
</dbReference>
<evidence type="ECO:0000313" key="4">
    <source>
        <dbReference type="Proteomes" id="UP000603708"/>
    </source>
</evidence>
<dbReference type="EMBL" id="BNCD01000025">
    <property type="protein sequence ID" value="GHH87103.1"/>
    <property type="molecule type" value="Genomic_DNA"/>
</dbReference>
<dbReference type="CDD" id="cd07043">
    <property type="entry name" value="STAS_anti-anti-sigma_factors"/>
    <property type="match status" value="1"/>
</dbReference>
<feature type="region of interest" description="Disordered" evidence="1">
    <location>
        <begin position="1"/>
        <end position="24"/>
    </location>
</feature>
<protein>
    <recommendedName>
        <fullName evidence="2">STAS domain-containing protein</fullName>
    </recommendedName>
</protein>
<dbReference type="PANTHER" id="PTHR33495:SF2">
    <property type="entry name" value="ANTI-SIGMA FACTOR ANTAGONIST TM_1081-RELATED"/>
    <property type="match status" value="1"/>
</dbReference>
<dbReference type="GO" id="GO:0043856">
    <property type="term" value="F:anti-sigma factor antagonist activity"/>
    <property type="evidence" value="ECO:0007669"/>
    <property type="project" value="TreeGrafter"/>
</dbReference>
<gene>
    <name evidence="3" type="ORF">GCM10018793_61570</name>
</gene>
<dbReference type="AlphaFoldDB" id="A0A919L7U7"/>
<organism evidence="3 4">
    <name type="scientific">Streptomyces sulfonofaciens</name>
    <dbReference type="NCBI Taxonomy" id="68272"/>
    <lineage>
        <taxon>Bacteria</taxon>
        <taxon>Bacillati</taxon>
        <taxon>Actinomycetota</taxon>
        <taxon>Actinomycetes</taxon>
        <taxon>Kitasatosporales</taxon>
        <taxon>Streptomycetaceae</taxon>
        <taxon>Streptomyces</taxon>
    </lineage>
</organism>
<dbReference type="PANTHER" id="PTHR33495">
    <property type="entry name" value="ANTI-SIGMA FACTOR ANTAGONIST TM_1081-RELATED-RELATED"/>
    <property type="match status" value="1"/>
</dbReference>
<feature type="domain" description="STAS" evidence="2">
    <location>
        <begin position="34"/>
        <end position="136"/>
    </location>
</feature>
<comment type="caution">
    <text evidence="3">The sequence shown here is derived from an EMBL/GenBank/DDBJ whole genome shotgun (WGS) entry which is preliminary data.</text>
</comment>
<reference evidence="3" key="2">
    <citation type="submission" date="2020-09" db="EMBL/GenBank/DDBJ databases">
        <authorList>
            <person name="Sun Q."/>
            <person name="Ohkuma M."/>
        </authorList>
    </citation>
    <scope>NUCLEOTIDE SEQUENCE</scope>
    <source>
        <strain evidence="3">JCM 5069</strain>
    </source>
</reference>
<name>A0A919L7U7_9ACTN</name>
<evidence type="ECO:0000256" key="1">
    <source>
        <dbReference type="SAM" id="MobiDB-lite"/>
    </source>
</evidence>
<dbReference type="Pfam" id="PF13466">
    <property type="entry name" value="STAS_2"/>
    <property type="match status" value="1"/>
</dbReference>
<dbReference type="PROSITE" id="PS50801">
    <property type="entry name" value="STAS"/>
    <property type="match status" value="1"/>
</dbReference>
<dbReference type="InterPro" id="IPR036513">
    <property type="entry name" value="STAS_dom_sf"/>
</dbReference>
<dbReference type="InterPro" id="IPR058548">
    <property type="entry name" value="MlaB-like_STAS"/>
</dbReference>
<evidence type="ECO:0000259" key="2">
    <source>
        <dbReference type="PROSITE" id="PS50801"/>
    </source>
</evidence>
<dbReference type="SUPFAM" id="SSF52091">
    <property type="entry name" value="SpoIIaa-like"/>
    <property type="match status" value="1"/>
</dbReference>